<evidence type="ECO:0000259" key="1">
    <source>
        <dbReference type="Pfam" id="PF07859"/>
    </source>
</evidence>
<dbReference type="InterPro" id="IPR029058">
    <property type="entry name" value="AB_hydrolase_fold"/>
</dbReference>
<dbReference type="GO" id="GO:0016787">
    <property type="term" value="F:hydrolase activity"/>
    <property type="evidence" value="ECO:0007669"/>
    <property type="project" value="InterPro"/>
</dbReference>
<proteinExistence type="predicted"/>
<reference evidence="2 3" key="1">
    <citation type="submission" date="2020-01" db="EMBL/GenBank/DDBJ databases">
        <title>Aspergillus terreus IFO 6365 whole genome shotgun sequence.</title>
        <authorList>
            <person name="Kanamasa S."/>
            <person name="Takahashi H."/>
        </authorList>
    </citation>
    <scope>NUCLEOTIDE SEQUENCE [LARGE SCALE GENOMIC DNA]</scope>
    <source>
        <strain evidence="2 3">IFO 6365</strain>
    </source>
</reference>
<dbReference type="InterPro" id="IPR050466">
    <property type="entry name" value="Carboxylest/Gibb_receptor"/>
</dbReference>
<feature type="domain" description="Alpha/beta hydrolase fold-3" evidence="1">
    <location>
        <begin position="43"/>
        <end position="192"/>
    </location>
</feature>
<dbReference type="PANTHER" id="PTHR23024">
    <property type="entry name" value="ARYLACETAMIDE DEACETYLASE"/>
    <property type="match status" value="1"/>
</dbReference>
<protein>
    <recommendedName>
        <fullName evidence="1">Alpha/beta hydrolase fold-3 domain-containing protein</fullName>
    </recommendedName>
</protein>
<accession>A0A5M3Z7T1</accession>
<name>A0A5M3Z7T1_ASPTE</name>
<dbReference type="VEuPathDB" id="FungiDB:ATEG_05744"/>
<dbReference type="SUPFAM" id="SSF53474">
    <property type="entry name" value="alpha/beta-Hydrolases"/>
    <property type="match status" value="1"/>
</dbReference>
<organism evidence="2 3">
    <name type="scientific">Aspergillus terreus</name>
    <dbReference type="NCBI Taxonomy" id="33178"/>
    <lineage>
        <taxon>Eukaryota</taxon>
        <taxon>Fungi</taxon>
        <taxon>Dikarya</taxon>
        <taxon>Ascomycota</taxon>
        <taxon>Pezizomycotina</taxon>
        <taxon>Eurotiomycetes</taxon>
        <taxon>Eurotiomycetidae</taxon>
        <taxon>Eurotiales</taxon>
        <taxon>Aspergillaceae</taxon>
        <taxon>Aspergillus</taxon>
        <taxon>Aspergillus subgen. Circumdati</taxon>
    </lineage>
</organism>
<dbReference type="PANTHER" id="PTHR23024:SF339">
    <property type="entry name" value="ALPHA_BETA HYDROLASE FOLD-3 DOMAIN-CONTAINING PROTEIN"/>
    <property type="match status" value="1"/>
</dbReference>
<evidence type="ECO:0000313" key="2">
    <source>
        <dbReference type="EMBL" id="GFF17582.1"/>
    </source>
</evidence>
<dbReference type="Gene3D" id="3.40.50.1820">
    <property type="entry name" value="alpha/beta hydrolase"/>
    <property type="match status" value="1"/>
</dbReference>
<dbReference type="Pfam" id="PF07859">
    <property type="entry name" value="Abhydrolase_3"/>
    <property type="match status" value="1"/>
</dbReference>
<dbReference type="AlphaFoldDB" id="A0A5M3Z7T1"/>
<sequence length="325" mass="35908">MSVNNRLAGFDLLQSPYKTVGDHEIRADFIIPKSDYAGKRPVIVRFHGGGLVTGDSLYLEWFPLWLFDMARKYNAVIVSPNYRLMPEATSLEIYEDIEDFWTWLHSPAVAQLLASTPQQTELDLSRILTAGESAGGLLSIYLGLAHPEAIRATTAGYPCVDMASTHFSTPAPTPLADPPLPASFVADFLAQVQPGSVRSSAILPERLDLMIAAIHYGDLLALYERGTEHSPQRAVRFPLEKLEQPGASLPRGGIAILHGVLDMVVPKEGSEKFIRKASEMMRGTPGGDRLVLTLREGEHGFDNDTPLEEPWLQDHLRQAIEAWLE</sequence>
<comment type="caution">
    <text evidence="2">The sequence shown here is derived from an EMBL/GenBank/DDBJ whole genome shotgun (WGS) entry which is preliminary data.</text>
</comment>
<evidence type="ECO:0000313" key="3">
    <source>
        <dbReference type="Proteomes" id="UP000452235"/>
    </source>
</evidence>
<dbReference type="EMBL" id="BLJY01000007">
    <property type="protein sequence ID" value="GFF17582.1"/>
    <property type="molecule type" value="Genomic_DNA"/>
</dbReference>
<keyword evidence="3" id="KW-1185">Reference proteome</keyword>
<dbReference type="Proteomes" id="UP000452235">
    <property type="component" value="Unassembled WGS sequence"/>
</dbReference>
<dbReference type="InterPro" id="IPR013094">
    <property type="entry name" value="AB_hydrolase_3"/>
</dbReference>
<dbReference type="OrthoDB" id="19653at2759"/>
<gene>
    <name evidence="2" type="ORF">ATEIFO6365_0007013100</name>
</gene>